<keyword evidence="3" id="KW-1133">Transmembrane helix</keyword>
<dbReference type="PROSITE" id="PS50850">
    <property type="entry name" value="MFS"/>
    <property type="match status" value="1"/>
</dbReference>
<dbReference type="Gene3D" id="1.20.1250.20">
    <property type="entry name" value="MFS general substrate transporter like domains"/>
    <property type="match status" value="2"/>
</dbReference>
<feature type="transmembrane region" description="Helical" evidence="3">
    <location>
        <begin position="120"/>
        <end position="139"/>
    </location>
</feature>
<feature type="transmembrane region" description="Helical" evidence="3">
    <location>
        <begin position="371"/>
        <end position="391"/>
    </location>
</feature>
<dbReference type="PANTHER" id="PTHR23524">
    <property type="entry name" value="TRANSPORTER, PUTATIVE (AFU_ORTHOLOGUE AFUA_8G04850)-RELATED"/>
    <property type="match status" value="1"/>
</dbReference>
<dbReference type="InterPro" id="IPR036259">
    <property type="entry name" value="MFS_trans_sf"/>
</dbReference>
<dbReference type="EMBL" id="JADGJQ010000011">
    <property type="protein sequence ID" value="KAJ3181742.1"/>
    <property type="molecule type" value="Genomic_DNA"/>
</dbReference>
<dbReference type="GO" id="GO:0022857">
    <property type="term" value="F:transmembrane transporter activity"/>
    <property type="evidence" value="ECO:0007669"/>
    <property type="project" value="InterPro"/>
</dbReference>
<dbReference type="Proteomes" id="UP001212152">
    <property type="component" value="Unassembled WGS sequence"/>
</dbReference>
<organism evidence="5 6">
    <name type="scientific">Geranomyces variabilis</name>
    <dbReference type="NCBI Taxonomy" id="109894"/>
    <lineage>
        <taxon>Eukaryota</taxon>
        <taxon>Fungi</taxon>
        <taxon>Fungi incertae sedis</taxon>
        <taxon>Chytridiomycota</taxon>
        <taxon>Chytridiomycota incertae sedis</taxon>
        <taxon>Chytridiomycetes</taxon>
        <taxon>Spizellomycetales</taxon>
        <taxon>Powellomycetaceae</taxon>
        <taxon>Geranomyces</taxon>
    </lineage>
</organism>
<proteinExistence type="predicted"/>
<feature type="transmembrane region" description="Helical" evidence="3">
    <location>
        <begin position="179"/>
        <end position="199"/>
    </location>
</feature>
<evidence type="ECO:0000256" key="2">
    <source>
        <dbReference type="SAM" id="MobiDB-lite"/>
    </source>
</evidence>
<keyword evidence="6" id="KW-1185">Reference proteome</keyword>
<feature type="transmembrane region" description="Helical" evidence="3">
    <location>
        <begin position="313"/>
        <end position="336"/>
    </location>
</feature>
<reference evidence="5" key="1">
    <citation type="submission" date="2020-05" db="EMBL/GenBank/DDBJ databases">
        <title>Phylogenomic resolution of chytrid fungi.</title>
        <authorList>
            <person name="Stajich J.E."/>
            <person name="Amses K."/>
            <person name="Simmons R."/>
            <person name="Seto K."/>
            <person name="Myers J."/>
            <person name="Bonds A."/>
            <person name="Quandt C.A."/>
            <person name="Barry K."/>
            <person name="Liu P."/>
            <person name="Grigoriev I."/>
            <person name="Longcore J.E."/>
            <person name="James T.Y."/>
        </authorList>
    </citation>
    <scope>NUCLEOTIDE SEQUENCE</scope>
    <source>
        <strain evidence="5">JEL0379</strain>
    </source>
</reference>
<evidence type="ECO:0000313" key="5">
    <source>
        <dbReference type="EMBL" id="KAJ3181742.1"/>
    </source>
</evidence>
<evidence type="ECO:0000259" key="4">
    <source>
        <dbReference type="PROSITE" id="PS50850"/>
    </source>
</evidence>
<dbReference type="GO" id="GO:0016020">
    <property type="term" value="C:membrane"/>
    <property type="evidence" value="ECO:0007669"/>
    <property type="project" value="UniProtKB-SubCell"/>
</dbReference>
<feature type="transmembrane region" description="Helical" evidence="3">
    <location>
        <begin position="490"/>
        <end position="515"/>
    </location>
</feature>
<feature type="transmembrane region" description="Helical" evidence="3">
    <location>
        <begin position="459"/>
        <end position="478"/>
    </location>
</feature>
<comment type="caution">
    <text evidence="5">The sequence shown here is derived from an EMBL/GenBank/DDBJ whole genome shotgun (WGS) entry which is preliminary data.</text>
</comment>
<name>A0AAD5TQG3_9FUNG</name>
<feature type="transmembrane region" description="Helical" evidence="3">
    <location>
        <begin position="89"/>
        <end position="108"/>
    </location>
</feature>
<keyword evidence="3" id="KW-0472">Membrane</keyword>
<evidence type="ECO:0000313" key="6">
    <source>
        <dbReference type="Proteomes" id="UP001212152"/>
    </source>
</evidence>
<feature type="compositionally biased region" description="Low complexity" evidence="2">
    <location>
        <begin position="248"/>
        <end position="271"/>
    </location>
</feature>
<sequence length="548" mass="56946">MAAHQPPASDLTVDLPADGQGNLGHAPAAETGTRFLGIFRLRDGVTSINFIVYLVAAALGICIFVFLNSSQGFVLGNIVHVPSSSLGDASGSLTFYDELVSVFAVWLWGIASDHFGRRAVYSSGFFVMAVGLAAFTLPTRLYPDLLLVRLVFAVGGAASSAMMTAVLADYAAEESRGKLAGLVGLVSGCGALLALFVLLRLPPKFGDGTHGLRVTFLITAGLSLAAAVLMWIGLQRPDRRSRQAPAHSSLDASPSMPASLSPASSSSAGSVVGRASSTDAMIETCANDDGEVKKSLVGLAKEGAQAGRDLRVLLGYAGSFLARGDTIILTLFLPLWVYRHYLDSGLCQAPGGVDDPDIKTHCREAYLKASVLSGVGQTFALVGAPLFGLAMDRFYRPFPILFAGLLGGVSYTLVFAQSTPSASIMFLYICLIGLAEIGLVVGSLSLVTASYVPVHVRGSVAGVSSLAGALGILINTKLGGTLFDSWVPTAPFFIMALGHAVFCVLAAVVVAVDFVKAKAIVAKQRGSVGGGGVVAVMRKEFEASPLHL</sequence>
<dbReference type="SUPFAM" id="SSF103473">
    <property type="entry name" value="MFS general substrate transporter"/>
    <property type="match status" value="1"/>
</dbReference>
<dbReference type="Pfam" id="PF07690">
    <property type="entry name" value="MFS_1"/>
    <property type="match status" value="1"/>
</dbReference>
<feature type="transmembrane region" description="Helical" evidence="3">
    <location>
        <begin position="145"/>
        <end position="167"/>
    </location>
</feature>
<dbReference type="AlphaFoldDB" id="A0AAD5TQG3"/>
<keyword evidence="3" id="KW-0812">Transmembrane</keyword>
<accession>A0AAD5TQG3</accession>
<protein>
    <recommendedName>
        <fullName evidence="4">Major facilitator superfamily (MFS) profile domain-containing protein</fullName>
    </recommendedName>
</protein>
<evidence type="ECO:0000256" key="1">
    <source>
        <dbReference type="ARBA" id="ARBA00004141"/>
    </source>
</evidence>
<dbReference type="PANTHER" id="PTHR23524:SF1">
    <property type="entry name" value="MRH DOMAIN-CONTAINING PROTEIN-RELATED"/>
    <property type="match status" value="1"/>
</dbReference>
<feature type="region of interest" description="Disordered" evidence="2">
    <location>
        <begin position="243"/>
        <end position="271"/>
    </location>
</feature>
<feature type="transmembrane region" description="Helical" evidence="3">
    <location>
        <begin position="211"/>
        <end position="234"/>
    </location>
</feature>
<feature type="transmembrane region" description="Helical" evidence="3">
    <location>
        <begin position="398"/>
        <end position="416"/>
    </location>
</feature>
<comment type="subcellular location">
    <subcellularLocation>
        <location evidence="1">Membrane</location>
        <topology evidence="1">Multi-pass membrane protein</topology>
    </subcellularLocation>
</comment>
<feature type="transmembrane region" description="Helical" evidence="3">
    <location>
        <begin position="422"/>
        <end position="447"/>
    </location>
</feature>
<evidence type="ECO:0000256" key="3">
    <source>
        <dbReference type="SAM" id="Phobius"/>
    </source>
</evidence>
<gene>
    <name evidence="5" type="ORF">HDU87_000760</name>
</gene>
<dbReference type="InterPro" id="IPR011701">
    <property type="entry name" value="MFS"/>
</dbReference>
<feature type="domain" description="Major facilitator superfamily (MFS) profile" evidence="4">
    <location>
        <begin position="53"/>
        <end position="518"/>
    </location>
</feature>
<feature type="transmembrane region" description="Helical" evidence="3">
    <location>
        <begin position="50"/>
        <end position="69"/>
    </location>
</feature>
<dbReference type="InterPro" id="IPR020846">
    <property type="entry name" value="MFS_dom"/>
</dbReference>